<dbReference type="Pfam" id="PF06736">
    <property type="entry name" value="TMEM175"/>
    <property type="match status" value="1"/>
</dbReference>
<keyword evidence="8 14" id="KW-1133">Transmembrane helix</keyword>
<comment type="subcellular location">
    <subcellularLocation>
        <location evidence="1">Membrane</location>
        <topology evidence="1">Multi-pass membrane protein</topology>
    </subcellularLocation>
</comment>
<keyword evidence="16" id="KW-1185">Reference proteome</keyword>
<keyword evidence="10 14" id="KW-0472">Membrane</keyword>
<keyword evidence="4" id="KW-0633">Potassium transport</keyword>
<evidence type="ECO:0000256" key="10">
    <source>
        <dbReference type="ARBA" id="ARBA00023136"/>
    </source>
</evidence>
<evidence type="ECO:0000256" key="11">
    <source>
        <dbReference type="ARBA" id="ARBA00023303"/>
    </source>
</evidence>
<dbReference type="KEGG" id="nah:F5544_06720"/>
<dbReference type="GO" id="GO:0016020">
    <property type="term" value="C:membrane"/>
    <property type="evidence" value="ECO:0007669"/>
    <property type="project" value="UniProtKB-SubCell"/>
</dbReference>
<comment type="catalytic activity">
    <reaction evidence="12">
        <text>K(+)(in) = K(+)(out)</text>
        <dbReference type="Rhea" id="RHEA:29463"/>
        <dbReference type="ChEBI" id="CHEBI:29103"/>
    </reaction>
</comment>
<dbReference type="GO" id="GO:0015252">
    <property type="term" value="F:proton channel activity"/>
    <property type="evidence" value="ECO:0007669"/>
    <property type="project" value="InterPro"/>
</dbReference>
<sequence length="342" mass="37713">MPGHLATDLRPAGFAPDPATAGHQRSCCAPCPGHHARRKAHRRRRTAPHGPAALRGPRLQPDLGQLAQPDQLRRPRPVPHHPHPLKPPCRRSTLRVSRTAPRCACRRGNRRPIITIFLVRGLSTRASGPERLWAFSDGVYAIAITLLVLNIDMHPDLNDAEFLDALRRTVPQILAYALSFVVIAAFWRDQRRILAGVRHADDIMTRTTLLGLGLVALMPFPTALLSEYGHRPQAVAIYSGTIAAVAAVHSALVLYQRRHPALLAEPMTTDDYRFSLLDLGTTVLVMLVSVGIALVLGSATVAKWIWVVLLPAKQILTLMQKRQLARHEQTPNSSTEQAATEE</sequence>
<feature type="transmembrane region" description="Helical" evidence="14">
    <location>
        <begin position="169"/>
        <end position="187"/>
    </location>
</feature>
<evidence type="ECO:0000256" key="1">
    <source>
        <dbReference type="ARBA" id="ARBA00004141"/>
    </source>
</evidence>
<evidence type="ECO:0000256" key="3">
    <source>
        <dbReference type="ARBA" id="ARBA00022448"/>
    </source>
</evidence>
<evidence type="ECO:0000256" key="2">
    <source>
        <dbReference type="ARBA" id="ARBA00006920"/>
    </source>
</evidence>
<evidence type="ECO:0000256" key="14">
    <source>
        <dbReference type="SAM" id="Phobius"/>
    </source>
</evidence>
<gene>
    <name evidence="15" type="ORF">F5544_06720</name>
</gene>
<evidence type="ECO:0000256" key="6">
    <source>
        <dbReference type="ARBA" id="ARBA00022826"/>
    </source>
</evidence>
<evidence type="ECO:0000256" key="13">
    <source>
        <dbReference type="SAM" id="MobiDB-lite"/>
    </source>
</evidence>
<feature type="transmembrane region" description="Helical" evidence="14">
    <location>
        <begin position="235"/>
        <end position="255"/>
    </location>
</feature>
<feature type="transmembrane region" description="Helical" evidence="14">
    <location>
        <begin position="208"/>
        <end position="229"/>
    </location>
</feature>
<accession>A0A6G9Y7M2</accession>
<dbReference type="PANTHER" id="PTHR31462:SF5">
    <property type="entry name" value="ENDOSOMAL_LYSOSOMAL PROTON CHANNEL TMEM175"/>
    <property type="match status" value="1"/>
</dbReference>
<evidence type="ECO:0000313" key="16">
    <source>
        <dbReference type="Proteomes" id="UP000503540"/>
    </source>
</evidence>
<evidence type="ECO:0000256" key="12">
    <source>
        <dbReference type="ARBA" id="ARBA00034430"/>
    </source>
</evidence>
<comment type="similarity">
    <text evidence="2">Belongs to the TMEM175 family.</text>
</comment>
<feature type="transmembrane region" description="Helical" evidence="14">
    <location>
        <begin position="132"/>
        <end position="149"/>
    </location>
</feature>
<proteinExistence type="inferred from homology"/>
<name>A0A6G9Y7M2_9NOCA</name>
<keyword evidence="5 14" id="KW-0812">Transmembrane</keyword>
<organism evidence="15 16">
    <name type="scientific">Nocardia arthritidis</name>
    <dbReference type="NCBI Taxonomy" id="228602"/>
    <lineage>
        <taxon>Bacteria</taxon>
        <taxon>Bacillati</taxon>
        <taxon>Actinomycetota</taxon>
        <taxon>Actinomycetes</taxon>
        <taxon>Mycobacteriales</taxon>
        <taxon>Nocardiaceae</taxon>
        <taxon>Nocardia</taxon>
    </lineage>
</organism>
<evidence type="ECO:0000313" key="15">
    <source>
        <dbReference type="EMBL" id="QIS09255.1"/>
    </source>
</evidence>
<evidence type="ECO:0000256" key="9">
    <source>
        <dbReference type="ARBA" id="ARBA00023065"/>
    </source>
</evidence>
<dbReference type="GO" id="GO:0005267">
    <property type="term" value="F:potassium channel activity"/>
    <property type="evidence" value="ECO:0007669"/>
    <property type="project" value="UniProtKB-KW"/>
</dbReference>
<reference evidence="15 16" key="1">
    <citation type="journal article" date="2019" name="ACS Chem. Biol.">
        <title>Identification and Mobilization of a Cryptic Antibiotic Biosynthesis Gene Locus from a Human-Pathogenic Nocardia Isolate.</title>
        <authorList>
            <person name="Herisse M."/>
            <person name="Ishida K."/>
            <person name="Porter J.L."/>
            <person name="Howden B."/>
            <person name="Hertweck C."/>
            <person name="Stinear T.P."/>
            <person name="Pidot S.J."/>
        </authorList>
    </citation>
    <scope>NUCLEOTIDE SEQUENCE [LARGE SCALE GENOMIC DNA]</scope>
    <source>
        <strain evidence="15 16">AUSMDU00012717</strain>
    </source>
</reference>
<feature type="compositionally biased region" description="Basic residues" evidence="13">
    <location>
        <begin position="74"/>
        <end position="93"/>
    </location>
</feature>
<keyword evidence="6" id="KW-0631">Potassium channel</keyword>
<evidence type="ECO:0000256" key="5">
    <source>
        <dbReference type="ARBA" id="ARBA00022692"/>
    </source>
</evidence>
<evidence type="ECO:0000256" key="4">
    <source>
        <dbReference type="ARBA" id="ARBA00022538"/>
    </source>
</evidence>
<dbReference type="InterPro" id="IPR010617">
    <property type="entry name" value="TMEM175-like"/>
</dbReference>
<feature type="transmembrane region" description="Helical" evidence="14">
    <location>
        <begin position="276"/>
        <end position="295"/>
    </location>
</feature>
<keyword evidence="11" id="KW-0407">Ion channel</keyword>
<keyword evidence="3" id="KW-0813">Transport</keyword>
<feature type="region of interest" description="Disordered" evidence="13">
    <location>
        <begin position="1"/>
        <end position="94"/>
    </location>
</feature>
<keyword evidence="7" id="KW-0630">Potassium</keyword>
<keyword evidence="9" id="KW-0406">Ion transport</keyword>
<dbReference type="PANTHER" id="PTHR31462">
    <property type="entry name" value="ENDOSOMAL/LYSOSOMAL POTASSIUM CHANNEL TMEM175"/>
    <property type="match status" value="1"/>
</dbReference>
<protein>
    <submittedName>
        <fullName evidence="15">DUF1211 domain-containing protein</fullName>
    </submittedName>
</protein>
<dbReference type="EMBL" id="CP046172">
    <property type="protein sequence ID" value="QIS09255.1"/>
    <property type="molecule type" value="Genomic_DNA"/>
</dbReference>
<dbReference type="AlphaFoldDB" id="A0A6G9Y7M2"/>
<dbReference type="Proteomes" id="UP000503540">
    <property type="component" value="Chromosome"/>
</dbReference>
<feature type="compositionally biased region" description="Basic residues" evidence="13">
    <location>
        <begin position="34"/>
        <end position="47"/>
    </location>
</feature>
<evidence type="ECO:0000256" key="8">
    <source>
        <dbReference type="ARBA" id="ARBA00022989"/>
    </source>
</evidence>
<evidence type="ECO:0000256" key="7">
    <source>
        <dbReference type="ARBA" id="ARBA00022958"/>
    </source>
</evidence>